<reference evidence="1 2" key="1">
    <citation type="submission" date="2024-01" db="EMBL/GenBank/DDBJ databases">
        <title>Uliginosibacterium soil sp. nov.</title>
        <authorList>
            <person name="Lv Y."/>
        </authorList>
    </citation>
    <scope>NUCLEOTIDE SEQUENCE [LARGE SCALE GENOMIC DNA]</scope>
    <source>
        <strain evidence="1 2">H3</strain>
    </source>
</reference>
<dbReference type="SUPFAM" id="SSF75005">
    <property type="entry name" value="Arabinanase/levansucrase/invertase"/>
    <property type="match status" value="1"/>
</dbReference>
<evidence type="ECO:0000313" key="2">
    <source>
        <dbReference type="Proteomes" id="UP001331561"/>
    </source>
</evidence>
<protein>
    <submittedName>
        <fullName evidence="1">Uncharacterized protein</fullName>
    </submittedName>
</protein>
<sequence>MRWRKLGVVYNPDGSLPWMHSHAAIPTPLDLGDGRLRIFVSPRDAKGMSRVGFVDVDATDPTRVLRVADQPCLDIGRPGTFDDNGAVCTSVVRLADGRLLMYYVGFELCTHIRYRLLTGAAISNDNGEHFEKVAATPILERSPQELYFRCGPFVMRDTTQERELFRMWYVAGSDWTNVGGKDVPVYEMRYMESPDGLLWPLEGETVMRLGNDEHGFGRPWIMRAEDGFKLHYSIRKISVGYRMGYAESGDGRDWTRMDEQLGLDVSPAGWDSEEIMYSAVVETGGRQYAFYNGNDFGGTGFGVARLESA</sequence>
<comment type="caution">
    <text evidence="1">The sequence shown here is derived from an EMBL/GenBank/DDBJ whole genome shotgun (WGS) entry which is preliminary data.</text>
</comment>
<dbReference type="PANTHER" id="PTHR35279">
    <property type="match status" value="1"/>
</dbReference>
<organism evidence="1 2">
    <name type="scientific">Uliginosibacterium silvisoli</name>
    <dbReference type="NCBI Taxonomy" id="3114758"/>
    <lineage>
        <taxon>Bacteria</taxon>
        <taxon>Pseudomonadati</taxon>
        <taxon>Pseudomonadota</taxon>
        <taxon>Betaproteobacteria</taxon>
        <taxon>Rhodocyclales</taxon>
        <taxon>Zoogloeaceae</taxon>
        <taxon>Uliginosibacterium</taxon>
    </lineage>
</organism>
<evidence type="ECO:0000313" key="1">
    <source>
        <dbReference type="EMBL" id="MEC5388201.1"/>
    </source>
</evidence>
<dbReference type="Gene3D" id="2.115.10.20">
    <property type="entry name" value="Glycosyl hydrolase domain, family 43"/>
    <property type="match status" value="2"/>
</dbReference>
<dbReference type="RefSeq" id="WP_327601176.1">
    <property type="nucleotide sequence ID" value="NZ_JAYXHS010000005.1"/>
</dbReference>
<gene>
    <name evidence="1" type="ORF">VVD49_20875</name>
</gene>
<dbReference type="InterPro" id="IPR023296">
    <property type="entry name" value="Glyco_hydro_beta-prop_sf"/>
</dbReference>
<accession>A0ABU6K934</accession>
<keyword evidence="2" id="KW-1185">Reference proteome</keyword>
<name>A0ABU6K934_9RHOO</name>
<dbReference type="Proteomes" id="UP001331561">
    <property type="component" value="Unassembled WGS sequence"/>
</dbReference>
<dbReference type="EMBL" id="JAYXHS010000005">
    <property type="protein sequence ID" value="MEC5388201.1"/>
    <property type="molecule type" value="Genomic_DNA"/>
</dbReference>
<dbReference type="PANTHER" id="PTHR35279:SF1">
    <property type="entry name" value="ARABINANASE_LEVANSUCRASE_INVERTASE"/>
    <property type="match status" value="1"/>
</dbReference>
<proteinExistence type="predicted"/>